<organism evidence="1 2">
    <name type="scientific">Panagrolaimus sp. ES5</name>
    <dbReference type="NCBI Taxonomy" id="591445"/>
    <lineage>
        <taxon>Eukaryota</taxon>
        <taxon>Metazoa</taxon>
        <taxon>Ecdysozoa</taxon>
        <taxon>Nematoda</taxon>
        <taxon>Chromadorea</taxon>
        <taxon>Rhabditida</taxon>
        <taxon>Tylenchina</taxon>
        <taxon>Panagrolaimomorpha</taxon>
        <taxon>Panagrolaimoidea</taxon>
        <taxon>Panagrolaimidae</taxon>
        <taxon>Panagrolaimus</taxon>
    </lineage>
</organism>
<evidence type="ECO:0000313" key="2">
    <source>
        <dbReference type="WBParaSite" id="ES5_v2.g25020.t1"/>
    </source>
</evidence>
<evidence type="ECO:0000313" key="1">
    <source>
        <dbReference type="Proteomes" id="UP000887579"/>
    </source>
</evidence>
<dbReference type="WBParaSite" id="ES5_v2.g25020.t1">
    <property type="protein sequence ID" value="ES5_v2.g25020.t1"/>
    <property type="gene ID" value="ES5_v2.g25020"/>
</dbReference>
<name>A0AC34G5L3_9BILA</name>
<protein>
    <submittedName>
        <fullName evidence="2">BTB domain-containing protein</fullName>
    </submittedName>
</protein>
<sequence length="337" mass="39447">MAAVKNLVELQLIKFDLFKTQDPENGRFDVIFEIKDKLLYAHKPMLNLVSDTFDSMLSERWASKDEPIKIENYTFDEFYQFITFLYSGECQLTAKNIFFMVDISEFYNVKCFKNYCDEFVSKMEFTSENIFQFLELTDKYSLVQLISAIQTYIANNFENFIDSKMLLTAKKSIIAKIVVNNDKCKPEDLFRIVYNFLHEFVVPRGFIFGSLDELSKVLCSSKPENKVKVTNSNGQILLGKLYGEKSTVVDNIKSLNVSSYANTSICWWEPKFRIPKEPSEIKVNKKIEWYLIYFLSGRIGVLRRVDIGREHYLLAELEAENEFTLTRNCKIEVRSDF</sequence>
<accession>A0AC34G5L3</accession>
<proteinExistence type="predicted"/>
<dbReference type="Proteomes" id="UP000887579">
    <property type="component" value="Unplaced"/>
</dbReference>
<reference evidence="2" key="1">
    <citation type="submission" date="2022-11" db="UniProtKB">
        <authorList>
            <consortium name="WormBaseParasite"/>
        </authorList>
    </citation>
    <scope>IDENTIFICATION</scope>
</reference>